<dbReference type="AlphaFoldDB" id="A0A0A5I035"/>
<protein>
    <submittedName>
        <fullName evidence="5">Transcriptional regulator</fullName>
    </submittedName>
</protein>
<dbReference type="EMBL" id="JRWP01000004">
    <property type="protein sequence ID" value="KGY09900.1"/>
    <property type="molecule type" value="Genomic_DNA"/>
</dbReference>
<evidence type="ECO:0000259" key="4">
    <source>
        <dbReference type="PROSITE" id="PS50932"/>
    </source>
</evidence>
<dbReference type="PANTHER" id="PTHR30146:SF109">
    <property type="entry name" value="HTH-TYPE TRANSCRIPTIONAL REGULATOR GALS"/>
    <property type="match status" value="1"/>
</dbReference>
<dbReference type="STRING" id="379097.SE23_07510"/>
<dbReference type="SUPFAM" id="SSF53822">
    <property type="entry name" value="Periplasmic binding protein-like I"/>
    <property type="match status" value="1"/>
</dbReference>
<dbReference type="PROSITE" id="PS50932">
    <property type="entry name" value="HTH_LACI_2"/>
    <property type="match status" value="1"/>
</dbReference>
<accession>A0A0A5I035</accession>
<dbReference type="CDD" id="cd01392">
    <property type="entry name" value="HTH_LacI"/>
    <property type="match status" value="1"/>
</dbReference>
<evidence type="ECO:0000313" key="5">
    <source>
        <dbReference type="EMBL" id="KGY09900.1"/>
    </source>
</evidence>
<reference evidence="5 6" key="1">
    <citation type="submission" date="2014-10" db="EMBL/GenBank/DDBJ databases">
        <title>Genome sequencing of Vibrio sinaloensis T08.</title>
        <authorList>
            <person name="Chan K.-G."/>
            <person name="Mohamad N.I."/>
        </authorList>
    </citation>
    <scope>NUCLEOTIDE SEQUENCE [LARGE SCALE GENOMIC DNA]</scope>
    <source>
        <strain evidence="5 6">T08</strain>
    </source>
</reference>
<dbReference type="OrthoDB" id="5681588at2"/>
<dbReference type="RefSeq" id="WP_038135637.1">
    <property type="nucleotide sequence ID" value="NZ_JRWP01000004.1"/>
</dbReference>
<proteinExistence type="predicted"/>
<dbReference type="Gene3D" id="3.40.50.2300">
    <property type="match status" value="2"/>
</dbReference>
<gene>
    <name evidence="5" type="ORF">NM06_03010</name>
</gene>
<dbReference type="GO" id="GO:0003700">
    <property type="term" value="F:DNA-binding transcription factor activity"/>
    <property type="evidence" value="ECO:0007669"/>
    <property type="project" value="TreeGrafter"/>
</dbReference>
<name>A0A0A5I035_PHOS4</name>
<comment type="caution">
    <text evidence="5">The sequence shown here is derived from an EMBL/GenBank/DDBJ whole genome shotgun (WGS) entry which is preliminary data.</text>
</comment>
<dbReference type="SMART" id="SM00354">
    <property type="entry name" value="HTH_LACI"/>
    <property type="match status" value="1"/>
</dbReference>
<dbReference type="CDD" id="cd06267">
    <property type="entry name" value="PBP1_LacI_sugar_binding-like"/>
    <property type="match status" value="1"/>
</dbReference>
<dbReference type="InterPro" id="IPR028082">
    <property type="entry name" value="Peripla_BP_I"/>
</dbReference>
<dbReference type="PANTHER" id="PTHR30146">
    <property type="entry name" value="LACI-RELATED TRANSCRIPTIONAL REPRESSOR"/>
    <property type="match status" value="1"/>
</dbReference>
<sequence length="325" mass="35116">MSAPKTDAELKKATIHEAAKIAGVSIASVSRALNNKPGISEKTRKKILDICKDLGYVPSTSARELSGSHKNTIAISLGPHDFYASRYLGMLWPSLSAAIKNSGRNLLPVSFGEVDLEQVGGAVLLGITTDDERIKTCQQLDLPFVCIGMSEGSFWVAPDDFNGGREATQHLVDKGLTDICFVTPTTYGDGYQFRHQGYMSVMASNALPVRELRTGADPLGEIAAYRYFMNIDKKQLEGYQGFVCECDETALGVIAALKDRGYDLPQDFSVVGYDGLPGISKDLTTIVQDTDKIAARVASMLEQAILREQPVGSVVAVNLKLGKTT</sequence>
<dbReference type="Pfam" id="PF00356">
    <property type="entry name" value="LacI"/>
    <property type="match status" value="1"/>
</dbReference>
<dbReference type="Gene3D" id="1.10.260.40">
    <property type="entry name" value="lambda repressor-like DNA-binding domains"/>
    <property type="match status" value="1"/>
</dbReference>
<keyword evidence="3" id="KW-0804">Transcription</keyword>
<feature type="domain" description="HTH lacI-type" evidence="4">
    <location>
        <begin position="13"/>
        <end position="67"/>
    </location>
</feature>
<evidence type="ECO:0000256" key="3">
    <source>
        <dbReference type="ARBA" id="ARBA00023163"/>
    </source>
</evidence>
<evidence type="ECO:0000313" key="6">
    <source>
        <dbReference type="Proteomes" id="UP000030451"/>
    </source>
</evidence>
<dbReference type="Pfam" id="PF13377">
    <property type="entry name" value="Peripla_BP_3"/>
    <property type="match status" value="1"/>
</dbReference>
<dbReference type="GO" id="GO:0000976">
    <property type="term" value="F:transcription cis-regulatory region binding"/>
    <property type="evidence" value="ECO:0007669"/>
    <property type="project" value="TreeGrafter"/>
</dbReference>
<dbReference type="InterPro" id="IPR000843">
    <property type="entry name" value="HTH_LacI"/>
</dbReference>
<dbReference type="SUPFAM" id="SSF47413">
    <property type="entry name" value="lambda repressor-like DNA-binding domains"/>
    <property type="match status" value="1"/>
</dbReference>
<evidence type="ECO:0000256" key="1">
    <source>
        <dbReference type="ARBA" id="ARBA00023015"/>
    </source>
</evidence>
<evidence type="ECO:0000256" key="2">
    <source>
        <dbReference type="ARBA" id="ARBA00023125"/>
    </source>
</evidence>
<dbReference type="Proteomes" id="UP000030451">
    <property type="component" value="Unassembled WGS sequence"/>
</dbReference>
<keyword evidence="2" id="KW-0238">DNA-binding</keyword>
<organism evidence="5 6">
    <name type="scientific">Photobacterium sp. (strain ATCC 43367)</name>
    <dbReference type="NCBI Taxonomy" id="379097"/>
    <lineage>
        <taxon>Bacteria</taxon>
        <taxon>Pseudomonadati</taxon>
        <taxon>Pseudomonadota</taxon>
        <taxon>Gammaproteobacteria</taxon>
        <taxon>Vibrionales</taxon>
        <taxon>Vibrionaceae</taxon>
        <taxon>Vibrio</taxon>
        <taxon>Vibrio oreintalis group</taxon>
    </lineage>
</organism>
<keyword evidence="1" id="KW-0805">Transcription regulation</keyword>
<dbReference type="InterPro" id="IPR010982">
    <property type="entry name" value="Lambda_DNA-bd_dom_sf"/>
</dbReference>
<dbReference type="InterPro" id="IPR046335">
    <property type="entry name" value="LacI/GalR-like_sensor"/>
</dbReference>